<dbReference type="PANTHER" id="PTHR24276">
    <property type="entry name" value="POLYSERASE-RELATED"/>
    <property type="match status" value="1"/>
</dbReference>
<dbReference type="Proteomes" id="UP000695007">
    <property type="component" value="Unplaced"/>
</dbReference>
<name>A0AAJ6YUT5_9HYME</name>
<dbReference type="GO" id="GO:0004252">
    <property type="term" value="F:serine-type endopeptidase activity"/>
    <property type="evidence" value="ECO:0007669"/>
    <property type="project" value="InterPro"/>
</dbReference>
<gene>
    <name evidence="8" type="primary">LOC105367688</name>
</gene>
<dbReference type="InterPro" id="IPR001314">
    <property type="entry name" value="Peptidase_S1A"/>
</dbReference>
<sequence>MTSHSAYGKRERIVNGAVVDIRNLPFIVSIRFNPTNIHLCGGIILSQKHVLTVAHCVYDFKYDWSNLKVFAGTSTLSATEGTAYAVESIRYHPRYNAVLVEITRYRYDLAILSVEEVINFNEVQKPASLPTRDIIPGDDVIIAGWGLPTPLKGFFSYNLQKATVKVVTYKYCRENFPFPLYNEQFCTYMKKTSARDGDDGGPVISNDTVIGIMIYRSSSVHDACDIQSNLYKQMDFIKSVLQH</sequence>
<evidence type="ECO:0000313" key="8">
    <source>
        <dbReference type="RefSeq" id="XP_011504757.1"/>
    </source>
</evidence>
<dbReference type="CDD" id="cd00190">
    <property type="entry name" value="Tryp_SPc"/>
    <property type="match status" value="1"/>
</dbReference>
<dbReference type="SMART" id="SM00020">
    <property type="entry name" value="Tryp_SPc"/>
    <property type="match status" value="1"/>
</dbReference>
<organism evidence="7 8">
    <name type="scientific">Ceratosolen solmsi marchali</name>
    <dbReference type="NCBI Taxonomy" id="326594"/>
    <lineage>
        <taxon>Eukaryota</taxon>
        <taxon>Metazoa</taxon>
        <taxon>Ecdysozoa</taxon>
        <taxon>Arthropoda</taxon>
        <taxon>Hexapoda</taxon>
        <taxon>Insecta</taxon>
        <taxon>Pterygota</taxon>
        <taxon>Neoptera</taxon>
        <taxon>Endopterygota</taxon>
        <taxon>Hymenoptera</taxon>
        <taxon>Apocrita</taxon>
        <taxon>Proctotrupomorpha</taxon>
        <taxon>Chalcidoidea</taxon>
        <taxon>Agaonidae</taxon>
        <taxon>Agaoninae</taxon>
        <taxon>Ceratosolen</taxon>
    </lineage>
</organism>
<evidence type="ECO:0000259" key="6">
    <source>
        <dbReference type="PROSITE" id="PS50240"/>
    </source>
</evidence>
<evidence type="ECO:0000256" key="1">
    <source>
        <dbReference type="ARBA" id="ARBA00007664"/>
    </source>
</evidence>
<dbReference type="RefSeq" id="XP_011504757.1">
    <property type="nucleotide sequence ID" value="XM_011506455.1"/>
</dbReference>
<reference evidence="8" key="1">
    <citation type="submission" date="2025-08" db="UniProtKB">
        <authorList>
            <consortium name="RefSeq"/>
        </authorList>
    </citation>
    <scope>IDENTIFICATION</scope>
</reference>
<dbReference type="GeneID" id="105367688"/>
<dbReference type="KEGG" id="csol:105367688"/>
<evidence type="ECO:0000313" key="7">
    <source>
        <dbReference type="Proteomes" id="UP000695007"/>
    </source>
</evidence>
<accession>A0AAJ6YUT5</accession>
<dbReference type="GO" id="GO:0006508">
    <property type="term" value="P:proteolysis"/>
    <property type="evidence" value="ECO:0007669"/>
    <property type="project" value="UniProtKB-KW"/>
</dbReference>
<dbReference type="InterPro" id="IPR009003">
    <property type="entry name" value="Peptidase_S1_PA"/>
</dbReference>
<keyword evidence="4" id="KW-0720">Serine protease</keyword>
<evidence type="ECO:0000256" key="2">
    <source>
        <dbReference type="ARBA" id="ARBA00022670"/>
    </source>
</evidence>
<protein>
    <submittedName>
        <fullName evidence="8">Trypsin-7-like</fullName>
    </submittedName>
</protein>
<keyword evidence="7" id="KW-1185">Reference proteome</keyword>
<evidence type="ECO:0000256" key="3">
    <source>
        <dbReference type="ARBA" id="ARBA00022801"/>
    </source>
</evidence>
<dbReference type="InterPro" id="IPR043504">
    <property type="entry name" value="Peptidase_S1_PA_chymotrypsin"/>
</dbReference>
<dbReference type="PROSITE" id="PS50240">
    <property type="entry name" value="TRYPSIN_DOM"/>
    <property type="match status" value="1"/>
</dbReference>
<dbReference type="Gene3D" id="2.40.10.10">
    <property type="entry name" value="Trypsin-like serine proteases"/>
    <property type="match status" value="1"/>
</dbReference>
<keyword evidence="5" id="KW-1015">Disulfide bond</keyword>
<dbReference type="FunFam" id="2.40.10.10:FF:000068">
    <property type="entry name" value="transmembrane protease serine 2"/>
    <property type="match status" value="1"/>
</dbReference>
<keyword evidence="3" id="KW-0378">Hydrolase</keyword>
<keyword evidence="2" id="KW-0645">Protease</keyword>
<proteinExistence type="inferred from homology"/>
<dbReference type="PANTHER" id="PTHR24276:SF98">
    <property type="entry name" value="FI18310P1-RELATED"/>
    <property type="match status" value="1"/>
</dbReference>
<dbReference type="PRINTS" id="PR00722">
    <property type="entry name" value="CHYMOTRYPSIN"/>
</dbReference>
<feature type="domain" description="Peptidase S1" evidence="6">
    <location>
        <begin position="13"/>
        <end position="242"/>
    </location>
</feature>
<comment type="similarity">
    <text evidence="1">Belongs to the peptidase S1 family.</text>
</comment>
<dbReference type="InterPro" id="IPR001254">
    <property type="entry name" value="Trypsin_dom"/>
</dbReference>
<dbReference type="SUPFAM" id="SSF50494">
    <property type="entry name" value="Trypsin-like serine proteases"/>
    <property type="match status" value="1"/>
</dbReference>
<evidence type="ECO:0000256" key="4">
    <source>
        <dbReference type="ARBA" id="ARBA00022825"/>
    </source>
</evidence>
<dbReference type="InterPro" id="IPR050430">
    <property type="entry name" value="Peptidase_S1"/>
</dbReference>
<evidence type="ECO:0000256" key="5">
    <source>
        <dbReference type="ARBA" id="ARBA00023157"/>
    </source>
</evidence>
<dbReference type="Pfam" id="PF00089">
    <property type="entry name" value="Trypsin"/>
    <property type="match status" value="1"/>
</dbReference>
<dbReference type="AlphaFoldDB" id="A0AAJ6YUT5"/>